<dbReference type="Pfam" id="PF09197">
    <property type="entry name" value="Rap1-DNA-bind"/>
    <property type="match status" value="1"/>
</dbReference>
<evidence type="ECO:0000256" key="6">
    <source>
        <dbReference type="ARBA" id="ARBA00023163"/>
    </source>
</evidence>
<evidence type="ECO:0000256" key="5">
    <source>
        <dbReference type="ARBA" id="ARBA00023159"/>
    </source>
</evidence>
<evidence type="ECO:0000313" key="12">
    <source>
        <dbReference type="Proteomes" id="UP000837801"/>
    </source>
</evidence>
<dbReference type="SUPFAM" id="SSF46689">
    <property type="entry name" value="Homeodomain-like"/>
    <property type="match status" value="2"/>
</dbReference>
<dbReference type="GO" id="GO:0070187">
    <property type="term" value="C:shelterin complex"/>
    <property type="evidence" value="ECO:0007669"/>
    <property type="project" value="TreeGrafter"/>
</dbReference>
<feature type="region of interest" description="Disordered" evidence="9">
    <location>
        <begin position="360"/>
        <end position="389"/>
    </location>
</feature>
<keyword evidence="6" id="KW-0804">Transcription</keyword>
<name>A0A9P0QU29_9ASCO</name>
<dbReference type="InterPro" id="IPR015010">
    <property type="entry name" value="TERF2IP_Myb"/>
</dbReference>
<dbReference type="GO" id="GO:0010833">
    <property type="term" value="P:telomere maintenance via telomere lengthening"/>
    <property type="evidence" value="ECO:0007669"/>
    <property type="project" value="UniProtKB-UniRule"/>
</dbReference>
<accession>A0A9P0QU29</accession>
<gene>
    <name evidence="11" type="ORF">CLIB1423_18S03444</name>
</gene>
<dbReference type="Pfam" id="PF16589">
    <property type="entry name" value="BRCT_2"/>
    <property type="match status" value="1"/>
</dbReference>
<dbReference type="Gene3D" id="1.10.10.60">
    <property type="entry name" value="Homeodomain-like"/>
    <property type="match status" value="2"/>
</dbReference>
<comment type="function">
    <text evidence="8">Involved in the regulation of telomere length, clustering and has a specific role in telomere position effect (TPE).</text>
</comment>
<dbReference type="CDD" id="cd11655">
    <property type="entry name" value="rap1_myb-like"/>
    <property type="match status" value="2"/>
</dbReference>
<dbReference type="EMBL" id="CAKXYY010000018">
    <property type="protein sequence ID" value="CAH2354777.1"/>
    <property type="molecule type" value="Genomic_DNA"/>
</dbReference>
<organism evidence="11 12">
    <name type="scientific">[Candida] railenensis</name>
    <dbReference type="NCBI Taxonomy" id="45579"/>
    <lineage>
        <taxon>Eukaryota</taxon>
        <taxon>Fungi</taxon>
        <taxon>Dikarya</taxon>
        <taxon>Ascomycota</taxon>
        <taxon>Saccharomycotina</taxon>
        <taxon>Pichiomycetes</taxon>
        <taxon>Debaryomycetaceae</taxon>
        <taxon>Kurtzmaniella</taxon>
    </lineage>
</organism>
<comment type="caution">
    <text evidence="11">The sequence shown here is derived from an EMBL/GenBank/DDBJ whole genome shotgun (WGS) entry which is preliminary data.</text>
</comment>
<dbReference type="AlphaFoldDB" id="A0A9P0QU29"/>
<dbReference type="GO" id="GO:0031848">
    <property type="term" value="P:protection from non-homologous end joining at telomere"/>
    <property type="evidence" value="ECO:0007669"/>
    <property type="project" value="TreeGrafter"/>
</dbReference>
<dbReference type="Proteomes" id="UP000837801">
    <property type="component" value="Unassembled WGS sequence"/>
</dbReference>
<dbReference type="InterPro" id="IPR039595">
    <property type="entry name" value="TE2IP/Rap1"/>
</dbReference>
<feature type="domain" description="HTH myb-type" evidence="10">
    <location>
        <begin position="186"/>
        <end position="241"/>
    </location>
</feature>
<keyword evidence="12" id="KW-1185">Reference proteome</keyword>
<dbReference type="PROSITE" id="PS51294">
    <property type="entry name" value="HTH_MYB"/>
    <property type="match status" value="1"/>
</dbReference>
<evidence type="ECO:0000256" key="4">
    <source>
        <dbReference type="ARBA" id="ARBA00023015"/>
    </source>
</evidence>
<proteinExistence type="inferred from homology"/>
<feature type="region of interest" description="Disordered" evidence="9">
    <location>
        <begin position="169"/>
        <end position="189"/>
    </location>
</feature>
<sequence length="657" mass="75886">MSYGPLYNTQTDYGVPSKVSIFNGSSFYIPNDEPEREKYANLIRANGGLVTDHENPGRSYFLSSTFRNSRDTFNFFFIDNSLKDKIQHDIRTYKNILPAGLNLGRAGQEYAEQQHQQHQQQQHQYPYNQFHSQQSDVHPQLQQLHHSAIVQRLTPSAEEFHHLQELSGGVEVGGYGTDDKRNANSKHSFTPEEDAKILEAVRRDPRRRTSHKLFDEIAKELTNHTGNSIRYRYRNQLESKLEFVYKTNSMGGLIYDDHGNPIHDSIDNLPKTMKNRFTMEEDKLLCEKIVEYNQKLHAKKIEDGLTKEPLDLYSQLTAPVSFFRDMERICPTHTRAAWRDRYRKFATKYGIQRYIDDCEKDNKPGPMKDFTKRGGRILKNSNSDDKSDSKLGIKRKLEIDEEETANGKEIVALDEEIGGIKSSNVGVYNENSNFQQQNAENDEIEDEEDNDEFVDAEENSLGRTTNIAAATVASKSGVNIEESADSRRSFAEMMSQEDESQELAFSYPSPGITIDDIVIKSVFFEKEKDQLLEEINEIIRQGNLEILDLFAEFQKRLGFTDYFCTTIILYSSGVYEKIWAYIYAVIDKIYNYGQLKKNQIYLILEIEGIDGVWNKSYDDLLLSEIEADFETLKQVQSEVSIIRRKQFLDSSRKPEPE</sequence>
<dbReference type="InterPro" id="IPR001005">
    <property type="entry name" value="SANT/Myb"/>
</dbReference>
<keyword evidence="2 8" id="KW-0158">Chromosome</keyword>
<evidence type="ECO:0000256" key="2">
    <source>
        <dbReference type="ARBA" id="ARBA00022454"/>
    </source>
</evidence>
<evidence type="ECO:0000256" key="8">
    <source>
        <dbReference type="RuleBase" id="RU367107"/>
    </source>
</evidence>
<keyword evidence="5" id="KW-0010">Activator</keyword>
<evidence type="ECO:0000313" key="11">
    <source>
        <dbReference type="EMBL" id="CAH2354777.1"/>
    </source>
</evidence>
<comment type="similarity">
    <text evidence="1 8">Belongs to the RAP1 family.</text>
</comment>
<dbReference type="Pfam" id="PF08914">
    <property type="entry name" value="Myb_Rap1"/>
    <property type="match status" value="1"/>
</dbReference>
<dbReference type="Pfam" id="PF11626">
    <property type="entry name" value="Rap1_C"/>
    <property type="match status" value="1"/>
</dbReference>
<dbReference type="InterPro" id="IPR036420">
    <property type="entry name" value="BRCT_dom_sf"/>
</dbReference>
<dbReference type="InterPro" id="IPR015280">
    <property type="entry name" value="Rap1_DNA-bd"/>
</dbReference>
<keyword evidence="11" id="KW-0238">DNA-binding</keyword>
<evidence type="ECO:0000259" key="10">
    <source>
        <dbReference type="PROSITE" id="PS51294"/>
    </source>
</evidence>
<dbReference type="SUPFAM" id="SSF52113">
    <property type="entry name" value="BRCT domain"/>
    <property type="match status" value="1"/>
</dbReference>
<dbReference type="GO" id="GO:0042162">
    <property type="term" value="F:telomeric DNA binding"/>
    <property type="evidence" value="ECO:0007669"/>
    <property type="project" value="TreeGrafter"/>
</dbReference>
<keyword evidence="3 8" id="KW-0779">Telomere</keyword>
<comment type="subunit">
    <text evidence="8">Homodimer.</text>
</comment>
<evidence type="ECO:0000256" key="9">
    <source>
        <dbReference type="SAM" id="MobiDB-lite"/>
    </source>
</evidence>
<dbReference type="InterPro" id="IPR021661">
    <property type="entry name" value="Rap1_C"/>
</dbReference>
<evidence type="ECO:0000256" key="7">
    <source>
        <dbReference type="ARBA" id="ARBA00023242"/>
    </source>
</evidence>
<protein>
    <recommendedName>
        <fullName evidence="8">DNA-binding protein RAP1</fullName>
    </recommendedName>
</protein>
<keyword evidence="4" id="KW-0805">Transcription regulation</keyword>
<dbReference type="PANTHER" id="PTHR16466">
    <property type="entry name" value="TELOMERE REPEAT-BINDING FACTOR 2-INTERACTING PROTEIN 1"/>
    <property type="match status" value="1"/>
</dbReference>
<keyword evidence="7 8" id="KW-0539">Nucleus</keyword>
<evidence type="ECO:0000256" key="1">
    <source>
        <dbReference type="ARBA" id="ARBA00010467"/>
    </source>
</evidence>
<evidence type="ECO:0000256" key="3">
    <source>
        <dbReference type="ARBA" id="ARBA00022895"/>
    </source>
</evidence>
<dbReference type="InterPro" id="IPR009057">
    <property type="entry name" value="Homeodomain-like_sf"/>
</dbReference>
<dbReference type="OrthoDB" id="435460at2759"/>
<comment type="subcellular location">
    <subcellularLocation>
        <location evidence="8">Nucleus</location>
    </subcellularLocation>
    <subcellularLocation>
        <location evidence="8">Chromosome</location>
        <location evidence="8">Telomere</location>
    </subcellularLocation>
</comment>
<dbReference type="PANTHER" id="PTHR16466:SF6">
    <property type="entry name" value="TELOMERIC REPEAT-BINDING FACTOR 2-INTERACTING PROTEIN 1"/>
    <property type="match status" value="1"/>
</dbReference>
<dbReference type="InterPro" id="IPR017930">
    <property type="entry name" value="Myb_dom"/>
</dbReference>
<dbReference type="SMART" id="SM00717">
    <property type="entry name" value="SANT"/>
    <property type="match status" value="1"/>
</dbReference>
<reference evidence="11" key="1">
    <citation type="submission" date="2022-03" db="EMBL/GenBank/DDBJ databases">
        <authorList>
            <person name="Legras J.-L."/>
            <person name="Devillers H."/>
            <person name="Grondin C."/>
        </authorList>
    </citation>
    <scope>NUCLEOTIDE SEQUENCE</scope>
    <source>
        <strain evidence="11">CLIB 1423</strain>
    </source>
</reference>
<dbReference type="InterPro" id="IPR001357">
    <property type="entry name" value="BRCT_dom"/>
</dbReference>